<keyword evidence="5" id="KW-0539">Nucleus</keyword>
<name>A0A8K9X0T6_ONCMY</name>
<accession>A0A8K9X0T6</accession>
<keyword evidence="7" id="KW-0812">Transmembrane</keyword>
<keyword evidence="9" id="KW-1185">Reference proteome</keyword>
<gene>
    <name evidence="8" type="primary">LOC110493456</name>
</gene>
<proteinExistence type="predicted"/>
<dbReference type="AlphaFoldDB" id="A0A8K9X0T6"/>
<organism evidence="8 9">
    <name type="scientific">Oncorhynchus mykiss</name>
    <name type="common">Rainbow trout</name>
    <name type="synonym">Salmo gairdneri</name>
    <dbReference type="NCBI Taxonomy" id="8022"/>
    <lineage>
        <taxon>Eukaryota</taxon>
        <taxon>Metazoa</taxon>
        <taxon>Chordata</taxon>
        <taxon>Craniata</taxon>
        <taxon>Vertebrata</taxon>
        <taxon>Euteleostomi</taxon>
        <taxon>Actinopterygii</taxon>
        <taxon>Neopterygii</taxon>
        <taxon>Teleostei</taxon>
        <taxon>Protacanthopterygii</taxon>
        <taxon>Salmoniformes</taxon>
        <taxon>Salmonidae</taxon>
        <taxon>Salmoninae</taxon>
        <taxon>Oncorhynchus</taxon>
    </lineage>
</organism>
<reference evidence="8" key="2">
    <citation type="submission" date="2025-08" db="UniProtKB">
        <authorList>
            <consortium name="Ensembl"/>
        </authorList>
    </citation>
    <scope>IDENTIFICATION</scope>
</reference>
<dbReference type="Proteomes" id="UP000694395">
    <property type="component" value="Chromosome 13"/>
</dbReference>
<dbReference type="Gene3D" id="3.40.50.300">
    <property type="entry name" value="P-loop containing nucleotide triphosphate hydrolases"/>
    <property type="match status" value="2"/>
</dbReference>
<keyword evidence="7" id="KW-0472">Membrane</keyword>
<evidence type="ECO:0000256" key="6">
    <source>
        <dbReference type="ARBA" id="ARBA00023328"/>
    </source>
</evidence>
<protein>
    <recommendedName>
        <fullName evidence="3">Centromere protein M</fullName>
    </recommendedName>
</protein>
<dbReference type="GO" id="GO:0005634">
    <property type="term" value="C:nucleus"/>
    <property type="evidence" value="ECO:0007669"/>
    <property type="project" value="UniProtKB-SubCell"/>
</dbReference>
<evidence type="ECO:0000256" key="4">
    <source>
        <dbReference type="ARBA" id="ARBA00022454"/>
    </source>
</evidence>
<reference evidence="8" key="1">
    <citation type="submission" date="2020-07" db="EMBL/GenBank/DDBJ databases">
        <title>A long reads based de novo assembly of the rainbow trout Arlee double haploid line genome.</title>
        <authorList>
            <person name="Gao G."/>
            <person name="Palti Y."/>
        </authorList>
    </citation>
    <scope>NUCLEOTIDE SEQUENCE [LARGE SCALE GENOMIC DNA]</scope>
</reference>
<evidence type="ECO:0000256" key="1">
    <source>
        <dbReference type="ARBA" id="ARBA00004123"/>
    </source>
</evidence>
<evidence type="ECO:0000256" key="2">
    <source>
        <dbReference type="ARBA" id="ARBA00004584"/>
    </source>
</evidence>
<dbReference type="InterPro" id="IPR020987">
    <property type="entry name" value="Centromere_Cenp-M"/>
</dbReference>
<evidence type="ECO:0000256" key="5">
    <source>
        <dbReference type="ARBA" id="ARBA00023242"/>
    </source>
</evidence>
<evidence type="ECO:0000313" key="8">
    <source>
        <dbReference type="Ensembl" id="ENSOMYP00000126011.1"/>
    </source>
</evidence>
<dbReference type="Pfam" id="PF11111">
    <property type="entry name" value="CENP-M"/>
    <property type="match status" value="2"/>
</dbReference>
<dbReference type="PANTHER" id="PTHR34436:SF1">
    <property type="entry name" value="CENTROMERE PROTEIN M"/>
    <property type="match status" value="1"/>
</dbReference>
<dbReference type="PANTHER" id="PTHR34436">
    <property type="entry name" value="CENTROMERE PROTEIN M"/>
    <property type="match status" value="1"/>
</dbReference>
<dbReference type="InterPro" id="IPR027417">
    <property type="entry name" value="P-loop_NTPase"/>
</dbReference>
<evidence type="ECO:0000313" key="9">
    <source>
        <dbReference type="Proteomes" id="UP000694395"/>
    </source>
</evidence>
<comment type="subcellular location">
    <subcellularLocation>
        <location evidence="2">Chromosome</location>
        <location evidence="2">Centromere</location>
    </subcellularLocation>
    <subcellularLocation>
        <location evidence="1">Nucleus</location>
    </subcellularLocation>
</comment>
<keyword evidence="7" id="KW-1133">Transmembrane helix</keyword>
<keyword evidence="6" id="KW-0137">Centromere</keyword>
<dbReference type="GO" id="GO:0000775">
    <property type="term" value="C:chromosome, centromeric region"/>
    <property type="evidence" value="ECO:0007669"/>
    <property type="project" value="UniProtKB-SubCell"/>
</dbReference>
<reference evidence="8" key="3">
    <citation type="submission" date="2025-09" db="UniProtKB">
        <authorList>
            <consortium name="Ensembl"/>
        </authorList>
    </citation>
    <scope>IDENTIFICATION</scope>
</reference>
<evidence type="ECO:0000256" key="3">
    <source>
        <dbReference type="ARBA" id="ARBA00016382"/>
    </source>
</evidence>
<evidence type="ECO:0000256" key="7">
    <source>
        <dbReference type="SAM" id="Phobius"/>
    </source>
</evidence>
<keyword evidence="4" id="KW-0158">Chromosome</keyword>
<dbReference type="GeneTree" id="ENSGT00390000017504"/>
<sequence length="221" mass="24732">MSLLKPFSKLPGLNTANILLVENEEQFQQKLADTVVLQEKTVNVNVLARSLPLPMENEESRPRIDLVVFIIHLTSELRYIHIQTIRTIHREMDLLCGFYWPPLPVVMLLLFSLLSFQSAETSLKYLDPGYFQGKVCFLVTSARNVSVPPERLVSVRKLAASLHCPLLCAEDQTTEGVTTAAHRLLAILKVAAGLVPMATGLYLSTLTRCTVPSDIDQQNFE</sequence>
<feature type="transmembrane region" description="Helical" evidence="7">
    <location>
        <begin position="94"/>
        <end position="116"/>
    </location>
</feature>
<dbReference type="Ensembl" id="ENSOMYT00000155918.1">
    <property type="protein sequence ID" value="ENSOMYP00000126011.1"/>
    <property type="gene ID" value="ENSOMYG00000017502.2"/>
</dbReference>